<evidence type="ECO:0000256" key="2">
    <source>
        <dbReference type="ARBA" id="ARBA00022723"/>
    </source>
</evidence>
<dbReference type="InterPro" id="IPR050121">
    <property type="entry name" value="Cytochrome_P450_monoxygenase"/>
</dbReference>
<dbReference type="InterPro" id="IPR036396">
    <property type="entry name" value="Cyt_P450_sf"/>
</dbReference>
<protein>
    <submittedName>
        <fullName evidence="5">Cytochrome P450</fullName>
    </submittedName>
</protein>
<dbReference type="CDD" id="cd00302">
    <property type="entry name" value="cytochrome_P450"/>
    <property type="match status" value="1"/>
</dbReference>
<name>A0ABR5J1H8_9ACTN</name>
<dbReference type="InterPro" id="IPR001128">
    <property type="entry name" value="Cyt_P450"/>
</dbReference>
<dbReference type="Proteomes" id="UP000037020">
    <property type="component" value="Unassembled WGS sequence"/>
</dbReference>
<dbReference type="EMBL" id="LGUT01002353">
    <property type="protein sequence ID" value="KOG87230.1"/>
    <property type="molecule type" value="Genomic_DNA"/>
</dbReference>
<keyword evidence="2" id="KW-0479">Metal-binding</keyword>
<feature type="compositionally biased region" description="Basic and acidic residues" evidence="4">
    <location>
        <begin position="309"/>
        <end position="332"/>
    </location>
</feature>
<evidence type="ECO:0000256" key="3">
    <source>
        <dbReference type="ARBA" id="ARBA00023004"/>
    </source>
</evidence>
<feature type="region of interest" description="Disordered" evidence="4">
    <location>
        <begin position="297"/>
        <end position="336"/>
    </location>
</feature>
<reference evidence="5 6" key="1">
    <citation type="submission" date="2015-07" db="EMBL/GenBank/DDBJ databases">
        <authorList>
            <person name="Ju K.-S."/>
            <person name="Doroghazi J.R."/>
            <person name="Metcalf W.W."/>
        </authorList>
    </citation>
    <scope>NUCLEOTIDE SEQUENCE [LARGE SCALE GENOMIC DNA]</scope>
    <source>
        <strain evidence="5 6">NRRL B-3589</strain>
    </source>
</reference>
<comment type="similarity">
    <text evidence="1">Belongs to the cytochrome P450 family.</text>
</comment>
<dbReference type="Gene3D" id="1.10.630.10">
    <property type="entry name" value="Cytochrome P450"/>
    <property type="match status" value="1"/>
</dbReference>
<comment type="caution">
    <text evidence="5">The sequence shown here is derived from an EMBL/GenBank/DDBJ whole genome shotgun (WGS) entry which is preliminary data.</text>
</comment>
<dbReference type="Pfam" id="PF00067">
    <property type="entry name" value="p450"/>
    <property type="match status" value="1"/>
</dbReference>
<evidence type="ECO:0000313" key="5">
    <source>
        <dbReference type="EMBL" id="KOG87230.1"/>
    </source>
</evidence>
<evidence type="ECO:0000313" key="6">
    <source>
        <dbReference type="Proteomes" id="UP000037020"/>
    </source>
</evidence>
<proteinExistence type="inferred from homology"/>
<gene>
    <name evidence="5" type="ORF">ADK38_26620</name>
</gene>
<dbReference type="InterPro" id="IPR002403">
    <property type="entry name" value="Cyt_P450_E_grp-IV"/>
</dbReference>
<dbReference type="PANTHER" id="PTHR24305:SF166">
    <property type="entry name" value="CYTOCHROME P450 12A4, MITOCHONDRIAL-RELATED"/>
    <property type="match status" value="1"/>
</dbReference>
<dbReference type="PRINTS" id="PR00465">
    <property type="entry name" value="EP450IV"/>
</dbReference>
<dbReference type="SUPFAM" id="SSF48264">
    <property type="entry name" value="Cytochrome P450"/>
    <property type="match status" value="1"/>
</dbReference>
<dbReference type="PANTHER" id="PTHR24305">
    <property type="entry name" value="CYTOCHROME P450"/>
    <property type="match status" value="1"/>
</dbReference>
<sequence length="410" mass="45428">MRRFRRDPLGYIEERARRSRSEVFRLPWGAWCVRDTELALTVLRDPEFHGGMSSFFGEMLPSRAAQIDVGRAVRNVMRAHLPAYRRRLAEAAAGLGTVSQWPAAGPTLMYRCTAEALLHPAAPSPLRRRLAQAVSAGLTARQPHMWQRARVEMVRPKLLAGITDHVRSRRAEGPVRGEPRDVLDAVLRAGPRELSDRAVTDLYVLLFQSIVGNVGYAVAWSLLLACLRHPAGPPWPWPTDWLVREAGRHRPFVWMVGRPAPRPLEFRGMSFPAGAILSVSPYLLHHDPRRWDRPELFRPERWGGAPGERGGRGGRRERGEQSGRVERGEHGEQGPYLPFGTGPFICAGAAVAHSMTTEAVIALAQDAQLSVSGGDDRPVVAGAVLPRPFTLRRALKPSSRTVAETVGEGR</sequence>
<accession>A0ABR5J1H8</accession>
<keyword evidence="3" id="KW-0408">Iron</keyword>
<evidence type="ECO:0000256" key="4">
    <source>
        <dbReference type="SAM" id="MobiDB-lite"/>
    </source>
</evidence>
<evidence type="ECO:0000256" key="1">
    <source>
        <dbReference type="ARBA" id="ARBA00010617"/>
    </source>
</evidence>
<keyword evidence="6" id="KW-1185">Reference proteome</keyword>
<organism evidence="5 6">
    <name type="scientific">Streptomyces varsoviensis</name>
    <dbReference type="NCBI Taxonomy" id="67373"/>
    <lineage>
        <taxon>Bacteria</taxon>
        <taxon>Bacillati</taxon>
        <taxon>Actinomycetota</taxon>
        <taxon>Actinomycetes</taxon>
        <taxon>Kitasatosporales</taxon>
        <taxon>Streptomycetaceae</taxon>
        <taxon>Streptomyces</taxon>
    </lineage>
</organism>